<comment type="subcellular location">
    <subcellularLocation>
        <location evidence="1">Cell membrane</location>
        <topology evidence="1">Multi-pass membrane protein</topology>
    </subcellularLocation>
</comment>
<dbReference type="EMBL" id="CP002400">
    <property type="protein sequence ID" value="ADU26002.1"/>
    <property type="molecule type" value="Genomic_DNA"/>
</dbReference>
<dbReference type="eggNOG" id="COG1132">
    <property type="taxonomic scope" value="Bacteria"/>
</dbReference>
<dbReference type="InterPro" id="IPR017871">
    <property type="entry name" value="ABC_transporter-like_CS"/>
</dbReference>
<evidence type="ECO:0000256" key="1">
    <source>
        <dbReference type="ARBA" id="ARBA00004651"/>
    </source>
</evidence>
<dbReference type="STRING" id="663278.Ethha_0417"/>
<evidence type="ECO:0000259" key="11">
    <source>
        <dbReference type="PROSITE" id="PS50929"/>
    </source>
</evidence>
<dbReference type="InterPro" id="IPR039421">
    <property type="entry name" value="Type_1_exporter"/>
</dbReference>
<evidence type="ECO:0000256" key="5">
    <source>
        <dbReference type="ARBA" id="ARBA00022741"/>
    </source>
</evidence>
<feature type="transmembrane region" description="Helical" evidence="9">
    <location>
        <begin position="52"/>
        <end position="82"/>
    </location>
</feature>
<dbReference type="SUPFAM" id="SSF52540">
    <property type="entry name" value="P-loop containing nucleoside triphosphate hydrolases"/>
    <property type="match status" value="1"/>
</dbReference>
<dbReference type="GO" id="GO:0005886">
    <property type="term" value="C:plasma membrane"/>
    <property type="evidence" value="ECO:0007669"/>
    <property type="project" value="UniProtKB-SubCell"/>
</dbReference>
<keyword evidence="6" id="KW-0067">ATP-binding</keyword>
<keyword evidence="3" id="KW-1003">Cell membrane</keyword>
<keyword evidence="13" id="KW-1185">Reference proteome</keyword>
<dbReference type="InterPro" id="IPR003439">
    <property type="entry name" value="ABC_transporter-like_ATP-bd"/>
</dbReference>
<accession>E6U8L1</accession>
<dbReference type="InterPro" id="IPR027417">
    <property type="entry name" value="P-loop_NTPase"/>
</dbReference>
<protein>
    <submittedName>
        <fullName evidence="12">ABC transporter related protein</fullName>
    </submittedName>
</protein>
<feature type="transmembrane region" description="Helical" evidence="9">
    <location>
        <begin position="155"/>
        <end position="177"/>
    </location>
</feature>
<keyword evidence="7 9" id="KW-1133">Transmembrane helix</keyword>
<dbReference type="RefSeq" id="WP_013484383.1">
    <property type="nucleotide sequence ID" value="NC_014828.1"/>
</dbReference>
<evidence type="ECO:0000256" key="4">
    <source>
        <dbReference type="ARBA" id="ARBA00022692"/>
    </source>
</evidence>
<dbReference type="Gene3D" id="3.40.50.300">
    <property type="entry name" value="P-loop containing nucleotide triphosphate hydrolases"/>
    <property type="match status" value="1"/>
</dbReference>
<sequence>MLKIYKNLKGYIPHICVILVLIFAQVLTDLYLPTLMSDIVNTGIMKEDVNYILHMGGLMIGVAGIGIVCAVVAVMIGSRVAIGLGGILRSKIFRHVEKFSLHEFDKFGSSTLITRTTNDIIQIQTVTILIINMMLRAPLTAIGGIILAYREDKSLTIIFAIALPVLIAVIAIIMSRAMPLFKQVQKKLDKINLVLRENLTGIRVIRAFNRIGHENARFDEANQDLTRTYITVNRIMAFLMPVLMLALNVMQLSIIWFGSVRVDAGSMNIGALAAFIQYAALILINFIMLAMMFIFIPRAQAASERISEVLETAPEILDPAEPKHADGEQGYVEFRNVCFSYQGAERPALSGVSFSAKPGETTAIIGGTGSGKSTLVNLIPRFYDVDEGQVLVDGVDVREQSQKELRAKIGFVPQKAILFTGTITANLRYGKKDATDEEITHASEIAQASGFVGEMREGYDTVLAEGGLNLSGGQKQRLSIARALVRRPEIYVFDDSFSALDFKTDARLRAALKKETGDATVLIVAQRVGTVMGADRIIVLDDGKVAGIGTHEEMMKTCEVYREIVSSQLSEEELA</sequence>
<dbReference type="SUPFAM" id="SSF90123">
    <property type="entry name" value="ABC transporter transmembrane region"/>
    <property type="match status" value="1"/>
</dbReference>
<name>E6U8L1_ETHHY</name>
<feature type="transmembrane region" description="Helical" evidence="9">
    <location>
        <begin position="235"/>
        <end position="257"/>
    </location>
</feature>
<dbReference type="SMART" id="SM00382">
    <property type="entry name" value="AAA"/>
    <property type="match status" value="1"/>
</dbReference>
<dbReference type="Pfam" id="PF00664">
    <property type="entry name" value="ABC_membrane"/>
    <property type="match status" value="1"/>
</dbReference>
<dbReference type="PANTHER" id="PTHR43394">
    <property type="entry name" value="ATP-DEPENDENT PERMEASE MDL1, MITOCHONDRIAL"/>
    <property type="match status" value="1"/>
</dbReference>
<feature type="transmembrane region" description="Helical" evidence="9">
    <location>
        <begin position="125"/>
        <end position="149"/>
    </location>
</feature>
<dbReference type="PROSITE" id="PS50929">
    <property type="entry name" value="ABC_TM1F"/>
    <property type="match status" value="1"/>
</dbReference>
<reference evidence="12 13" key="1">
    <citation type="submission" date="2010-12" db="EMBL/GenBank/DDBJ databases">
        <title>Complete sequence of Ethanoligenens harbinense YUAN-3.</title>
        <authorList>
            <person name="Lucas S."/>
            <person name="Copeland A."/>
            <person name="Lapidus A."/>
            <person name="Cheng J.-F."/>
            <person name="Bruce D."/>
            <person name="Goodwin L."/>
            <person name="Pitluck S."/>
            <person name="Chertkov O."/>
            <person name="Misra M."/>
            <person name="Detter J.C."/>
            <person name="Han C."/>
            <person name="Tapia R."/>
            <person name="Land M."/>
            <person name="Hauser L."/>
            <person name="Jeffries C."/>
            <person name="Kyrpides N."/>
            <person name="Ivanova N."/>
            <person name="Mikhailova N."/>
            <person name="Wang A."/>
            <person name="Mouttaki H."/>
            <person name="He Z."/>
            <person name="Zhou J."/>
            <person name="Hemme C.L."/>
            <person name="Woyke T."/>
        </authorList>
    </citation>
    <scope>NUCLEOTIDE SEQUENCE [LARGE SCALE GENOMIC DNA]</scope>
    <source>
        <strain evidence="13">DSM 18485 / JCM 12961 / CGMCC 1.5033 / YUAN-3</strain>
    </source>
</reference>
<evidence type="ECO:0000256" key="6">
    <source>
        <dbReference type="ARBA" id="ARBA00022840"/>
    </source>
</evidence>
<evidence type="ECO:0000313" key="12">
    <source>
        <dbReference type="EMBL" id="ADU26002.1"/>
    </source>
</evidence>
<feature type="domain" description="ABC transmembrane type-1" evidence="11">
    <location>
        <begin position="17"/>
        <end position="298"/>
    </location>
</feature>
<dbReference type="AlphaFoldDB" id="E6U8L1"/>
<dbReference type="Pfam" id="PF00005">
    <property type="entry name" value="ABC_tran"/>
    <property type="match status" value="1"/>
</dbReference>
<dbReference type="KEGG" id="eha:Ethha_0417"/>
<proteinExistence type="predicted"/>
<gene>
    <name evidence="12" type="ordered locus">Ethha_0417</name>
</gene>
<keyword evidence="8 9" id="KW-0472">Membrane</keyword>
<keyword evidence="2" id="KW-0813">Transport</keyword>
<dbReference type="Gene3D" id="1.20.1560.10">
    <property type="entry name" value="ABC transporter type 1, transmembrane domain"/>
    <property type="match status" value="1"/>
</dbReference>
<dbReference type="Proteomes" id="UP000001551">
    <property type="component" value="Chromosome"/>
</dbReference>
<dbReference type="InterPro" id="IPR003593">
    <property type="entry name" value="AAA+_ATPase"/>
</dbReference>
<dbReference type="GO" id="GO:0005524">
    <property type="term" value="F:ATP binding"/>
    <property type="evidence" value="ECO:0007669"/>
    <property type="project" value="UniProtKB-KW"/>
</dbReference>
<evidence type="ECO:0000256" key="8">
    <source>
        <dbReference type="ARBA" id="ARBA00023136"/>
    </source>
</evidence>
<evidence type="ECO:0000259" key="10">
    <source>
        <dbReference type="PROSITE" id="PS50893"/>
    </source>
</evidence>
<evidence type="ECO:0000256" key="2">
    <source>
        <dbReference type="ARBA" id="ARBA00022448"/>
    </source>
</evidence>
<evidence type="ECO:0000256" key="7">
    <source>
        <dbReference type="ARBA" id="ARBA00022989"/>
    </source>
</evidence>
<dbReference type="PROSITE" id="PS00211">
    <property type="entry name" value="ABC_TRANSPORTER_1"/>
    <property type="match status" value="1"/>
</dbReference>
<dbReference type="InterPro" id="IPR036640">
    <property type="entry name" value="ABC1_TM_sf"/>
</dbReference>
<dbReference type="GO" id="GO:0015421">
    <property type="term" value="F:ABC-type oligopeptide transporter activity"/>
    <property type="evidence" value="ECO:0007669"/>
    <property type="project" value="TreeGrafter"/>
</dbReference>
<evidence type="ECO:0000256" key="9">
    <source>
        <dbReference type="SAM" id="Phobius"/>
    </source>
</evidence>
<organism evidence="12 13">
    <name type="scientific">Ethanoligenens harbinense (strain DSM 18485 / JCM 12961 / CGMCC 1.5033 / YUAN-3)</name>
    <dbReference type="NCBI Taxonomy" id="663278"/>
    <lineage>
        <taxon>Bacteria</taxon>
        <taxon>Bacillati</taxon>
        <taxon>Bacillota</taxon>
        <taxon>Clostridia</taxon>
        <taxon>Eubacteriales</taxon>
        <taxon>Oscillospiraceae</taxon>
        <taxon>Ethanoligenens</taxon>
    </lineage>
</organism>
<dbReference type="HOGENOM" id="CLU_000604_84_3_9"/>
<evidence type="ECO:0000256" key="3">
    <source>
        <dbReference type="ARBA" id="ARBA00022475"/>
    </source>
</evidence>
<feature type="transmembrane region" description="Helical" evidence="9">
    <location>
        <begin position="269"/>
        <end position="296"/>
    </location>
</feature>
<feature type="transmembrane region" description="Helical" evidence="9">
    <location>
        <begin position="12"/>
        <end position="32"/>
    </location>
</feature>
<evidence type="ECO:0000313" key="13">
    <source>
        <dbReference type="Proteomes" id="UP000001551"/>
    </source>
</evidence>
<dbReference type="GO" id="GO:0016887">
    <property type="term" value="F:ATP hydrolysis activity"/>
    <property type="evidence" value="ECO:0007669"/>
    <property type="project" value="InterPro"/>
</dbReference>
<dbReference type="PROSITE" id="PS50893">
    <property type="entry name" value="ABC_TRANSPORTER_2"/>
    <property type="match status" value="1"/>
</dbReference>
<dbReference type="CDD" id="cd18548">
    <property type="entry name" value="ABC_6TM_Tm287_like"/>
    <property type="match status" value="1"/>
</dbReference>
<dbReference type="PANTHER" id="PTHR43394:SF1">
    <property type="entry name" value="ATP-BINDING CASSETTE SUB-FAMILY B MEMBER 10, MITOCHONDRIAL"/>
    <property type="match status" value="1"/>
</dbReference>
<dbReference type="InterPro" id="IPR011527">
    <property type="entry name" value="ABC1_TM_dom"/>
</dbReference>
<keyword evidence="5" id="KW-0547">Nucleotide-binding</keyword>
<dbReference type="FunFam" id="3.40.50.300:FF:000854">
    <property type="entry name" value="Multidrug ABC transporter ATP-binding protein"/>
    <property type="match status" value="1"/>
</dbReference>
<keyword evidence="4 9" id="KW-0812">Transmembrane</keyword>
<feature type="domain" description="ABC transporter" evidence="10">
    <location>
        <begin position="332"/>
        <end position="567"/>
    </location>
</feature>